<organism evidence="1 2">
    <name type="scientific">Caballeronia catudaia</name>
    <dbReference type="NCBI Taxonomy" id="1777136"/>
    <lineage>
        <taxon>Bacteria</taxon>
        <taxon>Pseudomonadati</taxon>
        <taxon>Pseudomonadota</taxon>
        <taxon>Betaproteobacteria</taxon>
        <taxon>Burkholderiales</taxon>
        <taxon>Burkholderiaceae</taxon>
        <taxon>Caballeronia</taxon>
    </lineage>
</organism>
<gene>
    <name evidence="1" type="ORF">AWB75_02354</name>
</gene>
<evidence type="ECO:0000313" key="2">
    <source>
        <dbReference type="Proteomes" id="UP000054870"/>
    </source>
</evidence>
<name>A0A158ALH3_9BURK</name>
<dbReference type="EMBL" id="FCOF02000008">
    <property type="protein sequence ID" value="SAK58446.1"/>
    <property type="molecule type" value="Genomic_DNA"/>
</dbReference>
<proteinExistence type="predicted"/>
<sequence>MFIRDGVTYAFHHMGIPTHEPRAGERYSTHFRKSIVRRLNERRMRRRGALDLDD</sequence>
<protein>
    <submittedName>
        <fullName evidence="1">Uncharacterized protein</fullName>
    </submittedName>
</protein>
<dbReference type="Proteomes" id="UP000054870">
    <property type="component" value="Unassembled WGS sequence"/>
</dbReference>
<keyword evidence="2" id="KW-1185">Reference proteome</keyword>
<reference evidence="1" key="1">
    <citation type="submission" date="2016-01" db="EMBL/GenBank/DDBJ databases">
        <authorList>
            <person name="Peeters C."/>
        </authorList>
    </citation>
    <scope>NUCLEOTIDE SEQUENCE [LARGE SCALE GENOMIC DNA]</scope>
    <source>
        <strain evidence="1">LMG 29318</strain>
    </source>
</reference>
<accession>A0A158ALH3</accession>
<evidence type="ECO:0000313" key="1">
    <source>
        <dbReference type="EMBL" id="SAK58446.1"/>
    </source>
</evidence>
<dbReference type="AlphaFoldDB" id="A0A158ALH3"/>
<comment type="caution">
    <text evidence="1">The sequence shown here is derived from an EMBL/GenBank/DDBJ whole genome shotgun (WGS) entry which is preliminary data.</text>
</comment>